<accession>A0A9D4ZRF0</accession>
<evidence type="ECO:0000256" key="3">
    <source>
        <dbReference type="ARBA" id="ARBA00022475"/>
    </source>
</evidence>
<dbReference type="GO" id="GO:0022857">
    <property type="term" value="F:transmembrane transporter activity"/>
    <property type="evidence" value="ECO:0007669"/>
    <property type="project" value="InterPro"/>
</dbReference>
<evidence type="ECO:0000256" key="5">
    <source>
        <dbReference type="ARBA" id="ARBA00022989"/>
    </source>
</evidence>
<dbReference type="OrthoDB" id="68611at2759"/>
<evidence type="ECO:0000256" key="4">
    <source>
        <dbReference type="ARBA" id="ARBA00022692"/>
    </source>
</evidence>
<keyword evidence="11" id="KW-1185">Reference proteome</keyword>
<sequence>MCNTGFWRAGGGRNSGNSSEKAQVTTKTKANSKPWRWLRCGSVQEEVFWRSRLSTAFRTAWACLMAGIILQVGSMHVQWVTFPIFGYVMAVTVVGESTAGKAMRDALAIVTGTAQGIGISLVVLQLLPPASCFRNIGAGIGCIAITSFLVALPKRTPTTNILHKRVMLAHCAIVYVTAVVKREKMDSVLFPLQLAGTTIVGATCGALALVLPYPRFAISEIHSNTKLAARITSERLRAQIDAFSASSANRASALNLQAKALAKIASSVHSEIATIEDDMGWEIKRLPYTSEKLQYVTRGLSSVQRNLVGMELALQAESASSAGLSKQRRLIGRTMKDSLVYITDWVSLALKHASTDIKQYSAASHGLITEEGSEVLTSFNEALSYTNQQGTYALATEELRFINNNGGSCDSDDENHDAQLYGYNSHHDDADHDSNFSCSDSEMVETMCNAAKEQLEHRVATGDIGREDVSAILGDIPGNDGHHSAHVSANIIDRMRDLRCSGQNMGSSLLSDRMGALFSFGDQAAASFFLFNVKKFVQATRHLLETSHGQSVLPGALEQSKLLKVKVIGSASDTQNIQLQPTSHAKVLVSNSECPNYLPSCGLNPQFATGHKKTSPQEMFSAHNVSSPQFRKVQRLCKKCSANSSSSGCKLTKPISPNKVFSLDQLLAGLEFFKPNSQQLRTAFKLSLAMALGGFLGFWFNNSKGYWADITLALGYTGVAKGGSFKVAVLRTLGTVSGSIYGLMVVLATFNFTAMRFVALIPWVVFTSFLRQSKIFGYSGAVSAFTGAIVILARTNKDSTDEEFTVIRIVEAFLGMASFVIVELLVMPRRAASMVKPEIISGFSKLQEFITAICYAYSSEDCDVCSGSKIIEELKGKEEKLRKAMNSQNALVKEAAEEPQFWFAPFSEKIFLKVMEEQRNILEMLHFSVAVFEEIKQVTSEAKVPMDKLLQAPLKSAITMMEERVVPTLALLARALAVKAEEVLPMRCTLPVSDLSAKGTFNPDKDHKFVELESVMMSDSIMKNSSFSKHYPYVDMAASPDRRIIEAFEKGMLHVANELAVLEANMTVSPGSSTSQASTDGSSVTCPPQCFDTFSNTLFLSLGTLAFAMNRVLHHVTQLEKVVHELLQEENPWILIQFPDTSKPMGLLR</sequence>
<keyword evidence="4 9" id="KW-0812">Transmembrane</keyword>
<gene>
    <name evidence="10" type="ORF">GOP47_0002610</name>
</gene>
<evidence type="ECO:0000256" key="6">
    <source>
        <dbReference type="ARBA" id="ARBA00023136"/>
    </source>
</evidence>
<evidence type="ECO:0008006" key="12">
    <source>
        <dbReference type="Google" id="ProtNLM"/>
    </source>
</evidence>
<dbReference type="GO" id="GO:0005886">
    <property type="term" value="C:plasma membrane"/>
    <property type="evidence" value="ECO:0007669"/>
    <property type="project" value="UniProtKB-SubCell"/>
</dbReference>
<protein>
    <recommendedName>
        <fullName evidence="12">p-hydroxybenzoic acid efflux pump subunit aaeB</fullName>
    </recommendedName>
</protein>
<feature type="transmembrane region" description="Helical" evidence="9">
    <location>
        <begin position="106"/>
        <end position="127"/>
    </location>
</feature>
<feature type="transmembrane region" description="Helical" evidence="9">
    <location>
        <begin position="133"/>
        <end position="152"/>
    </location>
</feature>
<feature type="transmembrane region" description="Helical" evidence="9">
    <location>
        <begin position="740"/>
        <end position="763"/>
    </location>
</feature>
<feature type="transmembrane region" description="Helical" evidence="9">
    <location>
        <begin position="805"/>
        <end position="826"/>
    </location>
</feature>
<dbReference type="Pfam" id="PF04632">
    <property type="entry name" value="FUSC"/>
    <property type="match status" value="1"/>
</dbReference>
<evidence type="ECO:0000313" key="11">
    <source>
        <dbReference type="Proteomes" id="UP000886520"/>
    </source>
</evidence>
<dbReference type="PANTHER" id="PTHR30509">
    <property type="entry name" value="P-HYDROXYBENZOIC ACID EFFLUX PUMP SUBUNIT-RELATED"/>
    <property type="match status" value="1"/>
</dbReference>
<feature type="transmembrane region" description="Helical" evidence="9">
    <location>
        <begin position="775"/>
        <end position="793"/>
    </location>
</feature>
<feature type="transmembrane region" description="Helical" evidence="9">
    <location>
        <begin position="192"/>
        <end position="213"/>
    </location>
</feature>
<keyword evidence="2" id="KW-0813">Transport</keyword>
<feature type="transmembrane region" description="Helical" evidence="9">
    <location>
        <begin position="55"/>
        <end position="73"/>
    </location>
</feature>
<evidence type="ECO:0000256" key="1">
    <source>
        <dbReference type="ARBA" id="ARBA00004651"/>
    </source>
</evidence>
<keyword evidence="3" id="KW-1003">Cell membrane</keyword>
<feature type="region of interest" description="Disordered" evidence="8">
    <location>
        <begin position="9"/>
        <end position="28"/>
    </location>
</feature>
<comment type="subcellular location">
    <subcellularLocation>
        <location evidence="1">Cell membrane</location>
        <topology evidence="1">Multi-pass membrane protein</topology>
    </subcellularLocation>
</comment>
<keyword evidence="5 9" id="KW-1133">Transmembrane helix</keyword>
<evidence type="ECO:0000313" key="10">
    <source>
        <dbReference type="EMBL" id="KAI5082867.1"/>
    </source>
</evidence>
<reference evidence="10" key="1">
    <citation type="submission" date="2021-01" db="EMBL/GenBank/DDBJ databases">
        <title>Adiantum capillus-veneris genome.</title>
        <authorList>
            <person name="Fang Y."/>
            <person name="Liao Q."/>
        </authorList>
    </citation>
    <scope>NUCLEOTIDE SEQUENCE</scope>
    <source>
        <strain evidence="10">H3</strain>
        <tissue evidence="10">Leaf</tissue>
    </source>
</reference>
<feature type="transmembrane region" description="Helical" evidence="9">
    <location>
        <begin position="682"/>
        <end position="700"/>
    </location>
</feature>
<name>A0A9D4ZRF0_ADICA</name>
<comment type="caution">
    <text evidence="10">The sequence shown here is derived from an EMBL/GenBank/DDBJ whole genome shotgun (WGS) entry which is preliminary data.</text>
</comment>
<evidence type="ECO:0000256" key="2">
    <source>
        <dbReference type="ARBA" id="ARBA00022448"/>
    </source>
</evidence>
<keyword evidence="6 9" id="KW-0472">Membrane</keyword>
<feature type="coiled-coil region" evidence="7">
    <location>
        <begin position="871"/>
        <end position="898"/>
    </location>
</feature>
<dbReference type="InterPro" id="IPR006726">
    <property type="entry name" value="PHBA_efflux_AaeB/fusaric-R"/>
</dbReference>
<evidence type="ECO:0000256" key="9">
    <source>
        <dbReference type="SAM" id="Phobius"/>
    </source>
</evidence>
<proteinExistence type="predicted"/>
<evidence type="ECO:0000256" key="8">
    <source>
        <dbReference type="SAM" id="MobiDB-lite"/>
    </source>
</evidence>
<keyword evidence="7" id="KW-0175">Coiled coil</keyword>
<dbReference type="AlphaFoldDB" id="A0A9D4ZRF0"/>
<dbReference type="Proteomes" id="UP000886520">
    <property type="component" value="Chromosome 3"/>
</dbReference>
<organism evidence="10 11">
    <name type="scientific">Adiantum capillus-veneris</name>
    <name type="common">Maidenhair fern</name>
    <dbReference type="NCBI Taxonomy" id="13818"/>
    <lineage>
        <taxon>Eukaryota</taxon>
        <taxon>Viridiplantae</taxon>
        <taxon>Streptophyta</taxon>
        <taxon>Embryophyta</taxon>
        <taxon>Tracheophyta</taxon>
        <taxon>Polypodiopsida</taxon>
        <taxon>Polypodiidae</taxon>
        <taxon>Polypodiales</taxon>
        <taxon>Pteridineae</taxon>
        <taxon>Pteridaceae</taxon>
        <taxon>Vittarioideae</taxon>
        <taxon>Adiantum</taxon>
    </lineage>
</organism>
<dbReference type="EMBL" id="JABFUD020000002">
    <property type="protein sequence ID" value="KAI5082867.1"/>
    <property type="molecule type" value="Genomic_DNA"/>
</dbReference>
<dbReference type="PANTHER" id="PTHR30509:SF9">
    <property type="entry name" value="MULTIDRUG RESISTANCE PROTEIN MDTO"/>
    <property type="match status" value="1"/>
</dbReference>
<evidence type="ECO:0000256" key="7">
    <source>
        <dbReference type="SAM" id="Coils"/>
    </source>
</evidence>